<dbReference type="InterPro" id="IPR025646">
    <property type="entry name" value="DUF4350"/>
</dbReference>
<feature type="domain" description="DUF4350" evidence="2">
    <location>
        <begin position="49"/>
        <end position="214"/>
    </location>
</feature>
<sequence length="376" mass="39395">MTAATPVSPDTRRLWRAARGPLAVLLLIIAVAIVVTLMRGHSEGGALDPRSAAPNGSRALAQVLGDYGVDVRPMHTLDTTSRAAGDATVLVTHPNTLDPADLRRLSMIAESLVLVAPNQAQARAVDPDIDVTGRTGEATHAPECALADAAGDATMGGVGYRTPNGELCYPTGAGASLVRFDDDGTPVTLLGTAAPLTNDALDEAGNAALTMRLLGERERLVWYVPSPNDPALRDGTASLLSLLPRGWQYGIAMLGIAAVLLAMWRARRLGPVVTEPLPVVVHAAETTEGRARLYRRVGAADHAAEALRDATRHRIAASAGLTADAGRDALVTVASRGGRSADEVHWLLYGPAPSDDAALVRLAAELDRLENEVRQA</sequence>
<feature type="transmembrane region" description="Helical" evidence="1">
    <location>
        <begin position="22"/>
        <end position="40"/>
    </location>
</feature>
<evidence type="ECO:0000313" key="4">
    <source>
        <dbReference type="Proteomes" id="UP001596337"/>
    </source>
</evidence>
<keyword evidence="1" id="KW-1133">Transmembrane helix</keyword>
<reference evidence="4" key="1">
    <citation type="journal article" date="2019" name="Int. J. Syst. Evol. Microbiol.">
        <title>The Global Catalogue of Microorganisms (GCM) 10K type strain sequencing project: providing services to taxonomists for standard genome sequencing and annotation.</title>
        <authorList>
            <consortium name="The Broad Institute Genomics Platform"/>
            <consortium name="The Broad Institute Genome Sequencing Center for Infectious Disease"/>
            <person name="Wu L."/>
            <person name="Ma J."/>
        </authorList>
    </citation>
    <scope>NUCLEOTIDE SEQUENCE [LARGE SCALE GENOMIC DNA]</scope>
    <source>
        <strain evidence="4">KCTC 32255</strain>
    </source>
</reference>
<evidence type="ECO:0000256" key="1">
    <source>
        <dbReference type="SAM" id="Phobius"/>
    </source>
</evidence>
<dbReference type="RefSeq" id="WP_345395946.1">
    <property type="nucleotide sequence ID" value="NZ_BAABLA010000024.1"/>
</dbReference>
<keyword evidence="1" id="KW-0812">Transmembrane</keyword>
<proteinExistence type="predicted"/>
<organism evidence="3 4">
    <name type="scientific">Haloechinothrix salitolerans</name>
    <dbReference type="NCBI Taxonomy" id="926830"/>
    <lineage>
        <taxon>Bacteria</taxon>
        <taxon>Bacillati</taxon>
        <taxon>Actinomycetota</taxon>
        <taxon>Actinomycetes</taxon>
        <taxon>Pseudonocardiales</taxon>
        <taxon>Pseudonocardiaceae</taxon>
        <taxon>Haloechinothrix</taxon>
    </lineage>
</organism>
<evidence type="ECO:0000259" key="2">
    <source>
        <dbReference type="Pfam" id="PF14258"/>
    </source>
</evidence>
<protein>
    <submittedName>
        <fullName evidence="3">DUF4350 domain-containing protein</fullName>
    </submittedName>
</protein>
<dbReference type="EMBL" id="JBHSXX010000001">
    <property type="protein sequence ID" value="MFC6866635.1"/>
    <property type="molecule type" value="Genomic_DNA"/>
</dbReference>
<name>A0ABW2BUF7_9PSEU</name>
<keyword evidence="1" id="KW-0472">Membrane</keyword>
<gene>
    <name evidence="3" type="ORF">ACFQGD_05700</name>
</gene>
<keyword evidence="4" id="KW-1185">Reference proteome</keyword>
<dbReference type="Proteomes" id="UP001596337">
    <property type="component" value="Unassembled WGS sequence"/>
</dbReference>
<accession>A0ABW2BUF7</accession>
<evidence type="ECO:0000313" key="3">
    <source>
        <dbReference type="EMBL" id="MFC6866635.1"/>
    </source>
</evidence>
<comment type="caution">
    <text evidence="3">The sequence shown here is derived from an EMBL/GenBank/DDBJ whole genome shotgun (WGS) entry which is preliminary data.</text>
</comment>
<dbReference type="Pfam" id="PF14258">
    <property type="entry name" value="DUF4350"/>
    <property type="match status" value="1"/>
</dbReference>